<dbReference type="SUPFAM" id="SSF50978">
    <property type="entry name" value="WD40 repeat-like"/>
    <property type="match status" value="1"/>
</dbReference>
<dbReference type="PANTHER" id="PTHR22847">
    <property type="entry name" value="WD40 REPEAT PROTEIN"/>
    <property type="match status" value="1"/>
</dbReference>
<dbReference type="InterPro" id="IPR019775">
    <property type="entry name" value="WD40_repeat_CS"/>
</dbReference>
<dbReference type="GO" id="GO:1990234">
    <property type="term" value="C:transferase complex"/>
    <property type="evidence" value="ECO:0007669"/>
    <property type="project" value="UniProtKB-ARBA"/>
</dbReference>
<evidence type="ECO:0000256" key="2">
    <source>
        <dbReference type="ARBA" id="ARBA00022737"/>
    </source>
</evidence>
<evidence type="ECO:0000313" key="5">
    <source>
        <dbReference type="Proteomes" id="UP000003163"/>
    </source>
</evidence>
<dbReference type="OrthoDB" id="270624at2759"/>
<reference evidence="4 5" key="1">
    <citation type="submission" date="2011-08" db="EMBL/GenBank/DDBJ databases">
        <authorList>
            <person name="Liu Z.J."/>
            <person name="Shi F.L."/>
            <person name="Lu J.Q."/>
            <person name="Li M."/>
            <person name="Wang Z.L."/>
        </authorList>
    </citation>
    <scope>NUCLEOTIDE SEQUENCE [LARGE SCALE GENOMIC DNA]</scope>
    <source>
        <strain evidence="4 5">USNM 41457</strain>
    </source>
</reference>
<reference evidence="5" key="2">
    <citation type="submission" date="2015-07" db="EMBL/GenBank/DDBJ databases">
        <title>Contrasting host-pathogen interactions and genome evolution in two generalist and specialist microsporidian pathogens of mosquitoes.</title>
        <authorList>
            <consortium name="The Broad Institute Genomics Platform"/>
            <consortium name="The Broad Institute Genome Sequencing Center for Infectious Disease"/>
            <person name="Cuomo C.A."/>
            <person name="Sanscrainte N.D."/>
            <person name="Goldberg J.M."/>
            <person name="Heiman D."/>
            <person name="Young S."/>
            <person name="Zeng Q."/>
            <person name="Becnel J.J."/>
            <person name="Birren B.W."/>
        </authorList>
    </citation>
    <scope>NUCLEOTIDE SEQUENCE [LARGE SCALE GENOMIC DNA]</scope>
    <source>
        <strain evidence="5">USNM 41457</strain>
    </source>
</reference>
<dbReference type="EMBL" id="AFBI03000031">
    <property type="protein sequence ID" value="EJW03726.1"/>
    <property type="molecule type" value="Genomic_DNA"/>
</dbReference>
<dbReference type="STRING" id="1003232.J9D7G7"/>
<dbReference type="SMART" id="SM00320">
    <property type="entry name" value="WD40"/>
    <property type="match status" value="3"/>
</dbReference>
<sequence>MFLYYINSKYINYSLPFTNQMYNNIGFLEPGIEIETLERDETDNLSDIDSDELDSEKVYKEDILLYATLNSEELGHIEFHTIDKINNLNTTDNANYPKKETIDFFVHHDILIVDTMVSSAYLKIGTKHYVAVSGFHGNIGIYNCFRYNQFDPDIFIEAHDTTINHLTTIDNLLVTGSDDMHVKVWDLEVQKPAVTQKYDVMVKKVAVQSSNNIVVSSDTSIIVGNNKIECSRNLENLKLRESYLYRSDVNGYLSIYDIRKMDNVVSENKIHEGALTDFDFYKDSIVSVGLDGKIILLDHKLNVMKSEKHSKELFAVAVNRDQDLCCYGGLFDSLKLFDIK</sequence>
<feature type="repeat" description="WD" evidence="3">
    <location>
        <begin position="156"/>
        <end position="195"/>
    </location>
</feature>
<dbReference type="Proteomes" id="UP000003163">
    <property type="component" value="Unassembled WGS sequence"/>
</dbReference>
<organism evidence="4 5">
    <name type="scientific">Edhazardia aedis (strain USNM 41457)</name>
    <name type="common">Microsporidian parasite</name>
    <dbReference type="NCBI Taxonomy" id="1003232"/>
    <lineage>
        <taxon>Eukaryota</taxon>
        <taxon>Fungi</taxon>
        <taxon>Fungi incertae sedis</taxon>
        <taxon>Microsporidia</taxon>
        <taxon>Edhazardia</taxon>
    </lineage>
</organism>
<proteinExistence type="predicted"/>
<evidence type="ECO:0000313" key="4">
    <source>
        <dbReference type="EMBL" id="EJW03726.1"/>
    </source>
</evidence>
<dbReference type="InterPro" id="IPR001680">
    <property type="entry name" value="WD40_rpt"/>
</dbReference>
<keyword evidence="5" id="KW-1185">Reference proteome</keyword>
<dbReference type="HOGENOM" id="CLU_071105_0_0_1"/>
<protein>
    <submittedName>
        <fullName evidence="4">Uncharacterized protein</fullName>
    </submittedName>
</protein>
<dbReference type="AlphaFoldDB" id="J9D7G7"/>
<dbReference type="VEuPathDB" id="MicrosporidiaDB:EDEG_01981"/>
<keyword evidence="1 3" id="KW-0853">WD repeat</keyword>
<accession>J9D7G7</accession>
<evidence type="ECO:0000256" key="1">
    <source>
        <dbReference type="ARBA" id="ARBA00022574"/>
    </source>
</evidence>
<comment type="caution">
    <text evidence="4">The sequence shown here is derived from an EMBL/GenBank/DDBJ whole genome shotgun (WGS) entry which is preliminary data.</text>
</comment>
<dbReference type="PROSITE" id="PS50082">
    <property type="entry name" value="WD_REPEATS_2"/>
    <property type="match status" value="1"/>
</dbReference>
<keyword evidence="2" id="KW-0677">Repeat</keyword>
<dbReference type="InterPro" id="IPR015943">
    <property type="entry name" value="WD40/YVTN_repeat-like_dom_sf"/>
</dbReference>
<evidence type="ECO:0000256" key="3">
    <source>
        <dbReference type="PROSITE-ProRule" id="PRU00221"/>
    </source>
</evidence>
<dbReference type="InParanoid" id="J9D7G7"/>
<dbReference type="PROSITE" id="PS00678">
    <property type="entry name" value="WD_REPEATS_1"/>
    <property type="match status" value="1"/>
</dbReference>
<dbReference type="Gene3D" id="2.130.10.10">
    <property type="entry name" value="YVTN repeat-like/Quinoprotein amine dehydrogenase"/>
    <property type="match status" value="1"/>
</dbReference>
<name>J9D7G7_EDHAE</name>
<dbReference type="OMA" id="DACNFRY"/>
<gene>
    <name evidence="4" type="ORF">EDEG_01981</name>
</gene>
<dbReference type="PANTHER" id="PTHR22847:SF637">
    <property type="entry name" value="WD REPEAT DOMAIN 5B"/>
    <property type="match status" value="1"/>
</dbReference>
<dbReference type="PROSITE" id="PS50294">
    <property type="entry name" value="WD_REPEATS_REGION"/>
    <property type="match status" value="1"/>
</dbReference>
<dbReference type="InterPro" id="IPR036322">
    <property type="entry name" value="WD40_repeat_dom_sf"/>
</dbReference>